<dbReference type="SMART" id="SM00332">
    <property type="entry name" value="PP2Cc"/>
    <property type="match status" value="1"/>
</dbReference>
<dbReference type="Pfam" id="PF13672">
    <property type="entry name" value="PP2C_2"/>
    <property type="match status" value="1"/>
</dbReference>
<name>A0A0C2D2C6_9BACT</name>
<evidence type="ECO:0000313" key="2">
    <source>
        <dbReference type="EMBL" id="KIG15925.1"/>
    </source>
</evidence>
<dbReference type="SUPFAM" id="SSF81606">
    <property type="entry name" value="PP2C-like"/>
    <property type="match status" value="1"/>
</dbReference>
<feature type="domain" description="PPM-type phosphatase" evidence="1">
    <location>
        <begin position="26"/>
        <end position="268"/>
    </location>
</feature>
<dbReference type="AlphaFoldDB" id="A0A0C2D2C6"/>
<proteinExistence type="predicted"/>
<dbReference type="EMBL" id="JMCC02000045">
    <property type="protein sequence ID" value="KIG15925.1"/>
    <property type="molecule type" value="Genomic_DNA"/>
</dbReference>
<accession>A0A0C2D2C6</accession>
<gene>
    <name evidence="2" type="ORF">DB30_05116</name>
</gene>
<dbReference type="Proteomes" id="UP000031599">
    <property type="component" value="Unassembled WGS sequence"/>
</dbReference>
<dbReference type="InterPro" id="IPR036457">
    <property type="entry name" value="PPM-type-like_dom_sf"/>
</dbReference>
<dbReference type="InterPro" id="IPR001932">
    <property type="entry name" value="PPM-type_phosphatase-like_dom"/>
</dbReference>
<protein>
    <submittedName>
        <fullName evidence="2">Protein serine/threonine phosphatase</fullName>
    </submittedName>
</protein>
<dbReference type="SMART" id="SM00331">
    <property type="entry name" value="PP2C_SIG"/>
    <property type="match status" value="1"/>
</dbReference>
<organism evidence="2 3">
    <name type="scientific">Enhygromyxa salina</name>
    <dbReference type="NCBI Taxonomy" id="215803"/>
    <lineage>
        <taxon>Bacteria</taxon>
        <taxon>Pseudomonadati</taxon>
        <taxon>Myxococcota</taxon>
        <taxon>Polyangia</taxon>
        <taxon>Nannocystales</taxon>
        <taxon>Nannocystaceae</taxon>
        <taxon>Enhygromyxa</taxon>
    </lineage>
</organism>
<dbReference type="PROSITE" id="PS51746">
    <property type="entry name" value="PPM_2"/>
    <property type="match status" value="1"/>
</dbReference>
<evidence type="ECO:0000313" key="3">
    <source>
        <dbReference type="Proteomes" id="UP000031599"/>
    </source>
</evidence>
<dbReference type="Gene3D" id="3.60.40.10">
    <property type="entry name" value="PPM-type phosphatase domain"/>
    <property type="match status" value="1"/>
</dbReference>
<dbReference type="RefSeq" id="WP_052550673.1">
    <property type="nucleotide sequence ID" value="NZ_JMCC02000045.1"/>
</dbReference>
<comment type="caution">
    <text evidence="2">The sequence shown here is derived from an EMBL/GenBank/DDBJ whole genome shotgun (WGS) entry which is preliminary data.</text>
</comment>
<evidence type="ECO:0000259" key="1">
    <source>
        <dbReference type="PROSITE" id="PS51746"/>
    </source>
</evidence>
<sequence length="302" mass="31939">MKVHLFFHGQLRSPTLIPVGGGTAVVFTRPSPTREDDPNEDAVGVFDLGPDAAVLAVADGVGGHGRGDEASRVALEALAEQLDELQPEQGDLRDAVMTAIERANTRLVARSPSPATTLVIATISRGLLRCYTVGDSELMVVGQRGKLKLRTIPHSPIGYARESGLLDEASALMHDERHLLSNVVGMPGMHVAATTGLTLAPRDTVMLGSDGVFDNLYHDEIVQLVRAGEPYATAERVVANLAARMAGASDDPEIPCKPDDVSFILFRTQPPTAITTRRAAEASARVDPTSVDAGAVLEPVAT</sequence>
<reference evidence="2 3" key="1">
    <citation type="submission" date="2014-12" db="EMBL/GenBank/DDBJ databases">
        <title>Genome assembly of Enhygromyxa salina DSM 15201.</title>
        <authorList>
            <person name="Sharma G."/>
            <person name="Subramanian S."/>
        </authorList>
    </citation>
    <scope>NUCLEOTIDE SEQUENCE [LARGE SCALE GENOMIC DNA]</scope>
    <source>
        <strain evidence="2 3">DSM 15201</strain>
    </source>
</reference>
<dbReference type="CDD" id="cd00143">
    <property type="entry name" value="PP2Cc"/>
    <property type="match status" value="1"/>
</dbReference>